<keyword evidence="3 10" id="KW-0132">Cell division</keyword>
<dbReference type="HOGENOM" id="CLU_737828_0_0_1"/>
<dbReference type="GO" id="GO:0004725">
    <property type="term" value="F:protein tyrosine phosphatase activity"/>
    <property type="evidence" value="ECO:0007669"/>
    <property type="project" value="UniProtKB-UniRule"/>
</dbReference>
<evidence type="ECO:0000313" key="14">
    <source>
        <dbReference type="Proteomes" id="UP000005220"/>
    </source>
</evidence>
<dbReference type="InterPro" id="IPR036873">
    <property type="entry name" value="Rhodanese-like_dom_sf"/>
</dbReference>
<comment type="similarity">
    <text evidence="1 10">Belongs to the MPI phosphatase family.</text>
</comment>
<evidence type="ECO:0000256" key="4">
    <source>
        <dbReference type="ARBA" id="ARBA00022776"/>
    </source>
</evidence>
<keyword evidence="4 10" id="KW-0498">Mitosis</keyword>
<gene>
    <name evidence="13" type="primary">KAFR0A02310</name>
    <name evidence="13" type="ORF">KAFR_0A02310</name>
</gene>
<dbReference type="Gene3D" id="3.40.250.10">
    <property type="entry name" value="Rhodanese-like domain"/>
    <property type="match status" value="1"/>
</dbReference>
<keyword evidence="5 10" id="KW-0378">Hydrolase</keyword>
<dbReference type="GO" id="GO:0005737">
    <property type="term" value="C:cytoplasm"/>
    <property type="evidence" value="ECO:0007669"/>
    <property type="project" value="TreeGrafter"/>
</dbReference>
<comment type="function">
    <text evidence="10">Tyrosine protein phosphatase which functions as a dosage-dependent inducer of mitotic progression.</text>
</comment>
<dbReference type="Pfam" id="PF00581">
    <property type="entry name" value="Rhodanese"/>
    <property type="match status" value="1"/>
</dbReference>
<dbReference type="GO" id="GO:0110032">
    <property type="term" value="P:positive regulation of G2/MI transition of meiotic cell cycle"/>
    <property type="evidence" value="ECO:0007669"/>
    <property type="project" value="TreeGrafter"/>
</dbReference>
<keyword evidence="6 10" id="KW-0904">Protein phosphatase</keyword>
<evidence type="ECO:0000256" key="8">
    <source>
        <dbReference type="ARBA" id="ARBA00051722"/>
    </source>
</evidence>
<dbReference type="InterPro" id="IPR000751">
    <property type="entry name" value="MPI_Phosphatase"/>
</dbReference>
<feature type="compositionally biased region" description="Low complexity" evidence="11">
    <location>
        <begin position="60"/>
        <end position="69"/>
    </location>
</feature>
<evidence type="ECO:0000256" key="1">
    <source>
        <dbReference type="ARBA" id="ARBA00011065"/>
    </source>
</evidence>
<evidence type="ECO:0000256" key="7">
    <source>
        <dbReference type="ARBA" id="ARBA00023306"/>
    </source>
</evidence>
<dbReference type="eggNOG" id="KOG3772">
    <property type="taxonomic scope" value="Eukaryota"/>
</dbReference>
<dbReference type="PANTHER" id="PTHR10828">
    <property type="entry name" value="M-PHASE INDUCER PHOSPHATASE DUAL SPECIFICITY PHOSPHATASE CDC25"/>
    <property type="match status" value="1"/>
</dbReference>
<name>H2AMR9_KAZAF</name>
<feature type="domain" description="Rhodanese" evidence="12">
    <location>
        <begin position="140"/>
        <end position="244"/>
    </location>
</feature>
<dbReference type="PRINTS" id="PR00716">
    <property type="entry name" value="MPIPHPHTASE"/>
</dbReference>
<dbReference type="RefSeq" id="XP_003954804.1">
    <property type="nucleotide sequence ID" value="XM_003954755.1"/>
</dbReference>
<dbReference type="GO" id="GO:0000086">
    <property type="term" value="P:G2/M transition of mitotic cell cycle"/>
    <property type="evidence" value="ECO:0007669"/>
    <property type="project" value="TreeGrafter"/>
</dbReference>
<dbReference type="PANTHER" id="PTHR10828:SF17">
    <property type="entry name" value="PROTEIN-TYROSINE-PHOSPHATASE"/>
    <property type="match status" value="1"/>
</dbReference>
<organism evidence="13 14">
    <name type="scientific">Kazachstania africana (strain ATCC 22294 / BCRC 22015 / CBS 2517 / CECT 1963 / NBRC 1671 / NRRL Y-8276)</name>
    <name type="common">Yeast</name>
    <name type="synonym">Kluyveromyces africanus</name>
    <dbReference type="NCBI Taxonomy" id="1071382"/>
    <lineage>
        <taxon>Eukaryota</taxon>
        <taxon>Fungi</taxon>
        <taxon>Dikarya</taxon>
        <taxon>Ascomycota</taxon>
        <taxon>Saccharomycotina</taxon>
        <taxon>Saccharomycetes</taxon>
        <taxon>Saccharomycetales</taxon>
        <taxon>Saccharomycetaceae</taxon>
        <taxon>Kazachstania</taxon>
    </lineage>
</organism>
<comment type="catalytic activity">
    <reaction evidence="8 10">
        <text>O-phospho-L-tyrosyl-[protein] + H2O = L-tyrosyl-[protein] + phosphate</text>
        <dbReference type="Rhea" id="RHEA:10684"/>
        <dbReference type="Rhea" id="RHEA-COMP:10136"/>
        <dbReference type="Rhea" id="RHEA-COMP:20101"/>
        <dbReference type="ChEBI" id="CHEBI:15377"/>
        <dbReference type="ChEBI" id="CHEBI:43474"/>
        <dbReference type="ChEBI" id="CHEBI:46858"/>
        <dbReference type="ChEBI" id="CHEBI:61978"/>
        <dbReference type="EC" id="3.1.3.48"/>
    </reaction>
</comment>
<dbReference type="InParanoid" id="H2AMR9"/>
<evidence type="ECO:0000256" key="3">
    <source>
        <dbReference type="ARBA" id="ARBA00022618"/>
    </source>
</evidence>
<evidence type="ECO:0000256" key="10">
    <source>
        <dbReference type="RuleBase" id="RU368028"/>
    </source>
</evidence>
<keyword evidence="14" id="KW-1185">Reference proteome</keyword>
<feature type="region of interest" description="Disordered" evidence="11">
    <location>
        <begin position="305"/>
        <end position="324"/>
    </location>
</feature>
<protein>
    <recommendedName>
        <fullName evidence="9 10">M-phase inducer phosphatase</fullName>
        <ecNumber evidence="2 10">3.1.3.48</ecNumber>
    </recommendedName>
</protein>
<dbReference type="InterPro" id="IPR001763">
    <property type="entry name" value="Rhodanese-like_dom"/>
</dbReference>
<dbReference type="EC" id="3.1.3.48" evidence="2 10"/>
<sequence>MNERDDLMSGNTGSKFFKNVQSLFSKRESIDQEVILQIDSTNVLQSSMYCPATRRKSCSRKSSLSLQRSDSFKKKEPKKINHPTTIKQINSIYSQIHEQNVSVLSQSKITYIEPNSNIMFPRITPDILKDIICNDLHKPHFKSYKIIDCRFEYEFKGGHIKNAINLSTQKDIEKNLLELERKSNTLLIFHCEFSSHRGPILASHLRNCDRMLHYDNYPNLFYPDIVIVNGGYKDFYARFPELCYPNNYVEMNSKENCKILEIELTKFRKDSKRVISRTNSSKIFNDFKPEQPPKLSFEFCSNSSNSSDISSDDNISPISTNSSTSRFSVSKTLLMDSLASDNQYFSFDEIDEKELSFLDNDEKRGKKLMFLTGGD</sequence>
<dbReference type="SMART" id="SM00450">
    <property type="entry name" value="RHOD"/>
    <property type="match status" value="1"/>
</dbReference>
<dbReference type="Proteomes" id="UP000005220">
    <property type="component" value="Chromosome 1"/>
</dbReference>
<evidence type="ECO:0000256" key="9">
    <source>
        <dbReference type="ARBA" id="ARBA00067190"/>
    </source>
</evidence>
<dbReference type="EMBL" id="HE650821">
    <property type="protein sequence ID" value="CCF55669.1"/>
    <property type="molecule type" value="Genomic_DNA"/>
</dbReference>
<evidence type="ECO:0000256" key="6">
    <source>
        <dbReference type="ARBA" id="ARBA00022912"/>
    </source>
</evidence>
<evidence type="ECO:0000256" key="11">
    <source>
        <dbReference type="SAM" id="MobiDB-lite"/>
    </source>
</evidence>
<evidence type="ECO:0000259" key="12">
    <source>
        <dbReference type="PROSITE" id="PS50206"/>
    </source>
</evidence>
<dbReference type="KEGG" id="kaf:KAFR_0A02310"/>
<reference evidence="13 14" key="1">
    <citation type="journal article" date="2011" name="Proc. Natl. Acad. Sci. U.S.A.">
        <title>Evolutionary erosion of yeast sex chromosomes by mating-type switching accidents.</title>
        <authorList>
            <person name="Gordon J.L."/>
            <person name="Armisen D."/>
            <person name="Proux-Wera E."/>
            <person name="Oheigeartaigh S.S."/>
            <person name="Byrne K.P."/>
            <person name="Wolfe K.H."/>
        </authorList>
    </citation>
    <scope>NUCLEOTIDE SEQUENCE [LARGE SCALE GENOMIC DNA]</scope>
    <source>
        <strain evidence="14">ATCC 22294 / BCRC 22015 / CBS 2517 / CECT 1963 / NBRC 1671 / NRRL Y-8276</strain>
    </source>
</reference>
<keyword evidence="7 10" id="KW-0131">Cell cycle</keyword>
<dbReference type="FunFam" id="3.40.250.10:FF:000021">
    <property type="entry name" value="M-phase inducer phosphatase cdc-25.2"/>
    <property type="match status" value="1"/>
</dbReference>
<accession>H2AMR9</accession>
<dbReference type="OrthoDB" id="26523at2759"/>
<feature type="region of interest" description="Disordered" evidence="11">
    <location>
        <begin position="60"/>
        <end position="80"/>
    </location>
</feature>
<dbReference type="STRING" id="1071382.H2AMR9"/>
<dbReference type="SUPFAM" id="SSF52821">
    <property type="entry name" value="Rhodanese/Cell cycle control phosphatase"/>
    <property type="match status" value="1"/>
</dbReference>
<dbReference type="FunCoup" id="H2AMR9">
    <property type="interactions" value="308"/>
</dbReference>
<evidence type="ECO:0000313" key="13">
    <source>
        <dbReference type="EMBL" id="CCF55669.1"/>
    </source>
</evidence>
<dbReference type="GO" id="GO:0010971">
    <property type="term" value="P:positive regulation of G2/M transition of mitotic cell cycle"/>
    <property type="evidence" value="ECO:0007669"/>
    <property type="project" value="TreeGrafter"/>
</dbReference>
<dbReference type="GO" id="GO:0051301">
    <property type="term" value="P:cell division"/>
    <property type="evidence" value="ECO:0007669"/>
    <property type="project" value="UniProtKB-UniRule"/>
</dbReference>
<dbReference type="GeneID" id="13886397"/>
<dbReference type="CDD" id="cd01530">
    <property type="entry name" value="Cdc25"/>
    <property type="match status" value="1"/>
</dbReference>
<dbReference type="GO" id="GO:0005634">
    <property type="term" value="C:nucleus"/>
    <property type="evidence" value="ECO:0007669"/>
    <property type="project" value="TreeGrafter"/>
</dbReference>
<evidence type="ECO:0000256" key="2">
    <source>
        <dbReference type="ARBA" id="ARBA00013064"/>
    </source>
</evidence>
<dbReference type="AlphaFoldDB" id="H2AMR9"/>
<evidence type="ECO:0000256" key="5">
    <source>
        <dbReference type="ARBA" id="ARBA00022801"/>
    </source>
</evidence>
<dbReference type="PROSITE" id="PS50206">
    <property type="entry name" value="RHODANESE_3"/>
    <property type="match status" value="1"/>
</dbReference>
<proteinExistence type="inferred from homology"/>